<evidence type="ECO:0000313" key="4">
    <source>
        <dbReference type="Proteomes" id="UP000698924"/>
    </source>
</evidence>
<dbReference type="CDD" id="cd03801">
    <property type="entry name" value="GT4_PimA-like"/>
    <property type="match status" value="1"/>
</dbReference>
<evidence type="ECO:0000259" key="2">
    <source>
        <dbReference type="Pfam" id="PF13439"/>
    </source>
</evidence>
<dbReference type="Pfam" id="PF00534">
    <property type="entry name" value="Glycos_transf_1"/>
    <property type="match status" value="1"/>
</dbReference>
<organism evidence="3 4">
    <name type="scientific">Caecibacteroides pullorum</name>
    <dbReference type="NCBI Taxonomy" id="2725562"/>
    <lineage>
        <taxon>Bacteria</taxon>
        <taxon>Pseudomonadati</taxon>
        <taxon>Bacteroidota</taxon>
        <taxon>Bacteroidia</taxon>
        <taxon>Bacteroidales</taxon>
        <taxon>Bacteroidaceae</taxon>
        <taxon>Caecibacteroides</taxon>
    </lineage>
</organism>
<sequence>MLRIVYLVNQLRKSGPVNVLKNIIIHLDRSKYSPVIVKFMNDDKTRSITDEFIELGVEVYNLQLSFWDLELRTAKVAKRVDKLLCDLSPNIIHTHGYHPVLVASRLTYPCPKIETLHCISGEDFLYSKGLIIGNWMNWRYLNSLTSLDYSAAISQSVQDFYSKRNLIKNINIIYNGVDDKLFRCTLKKEDYRQIAKMPKKKKIFVVIGTLSQRKDPITVIEAFKKALKIIGNNSMELYFLGQGPLVEKCKKLIDNEPSIKLIGYVFNVQDYLKAADYSICASHSEGFGLNYIESLMANTPVISSRIGPFNEFSSFYPALSSLQFEPGNVNELVDIIVKVMTEPVHISMESIAADAVQRFSAINMSNQYMQMYSSLVNNDCKR</sequence>
<evidence type="ECO:0000259" key="1">
    <source>
        <dbReference type="Pfam" id="PF00534"/>
    </source>
</evidence>
<proteinExistence type="predicted"/>
<dbReference type="Pfam" id="PF13439">
    <property type="entry name" value="Glyco_transf_4"/>
    <property type="match status" value="1"/>
</dbReference>
<reference evidence="3 4" key="1">
    <citation type="journal article" date="2021" name="Sci. Rep.">
        <title>The distribution of antibiotic resistance genes in chicken gut microbiota commensals.</title>
        <authorList>
            <person name="Juricova H."/>
            <person name="Matiasovicova J."/>
            <person name="Kubasova T."/>
            <person name="Cejkova D."/>
            <person name="Rychlik I."/>
        </authorList>
    </citation>
    <scope>NUCLEOTIDE SEQUENCE [LARGE SCALE GENOMIC DNA]</scope>
    <source>
        <strain evidence="3 4">An421</strain>
    </source>
</reference>
<dbReference type="PANTHER" id="PTHR45947">
    <property type="entry name" value="SULFOQUINOVOSYL TRANSFERASE SQD2"/>
    <property type="match status" value="1"/>
</dbReference>
<dbReference type="EMBL" id="JACJMO010000016">
    <property type="protein sequence ID" value="MBM6858050.1"/>
    <property type="molecule type" value="Genomic_DNA"/>
</dbReference>
<feature type="domain" description="Glycosyltransferase subfamily 4-like N-terminal" evidence="2">
    <location>
        <begin position="15"/>
        <end position="179"/>
    </location>
</feature>
<dbReference type="InterPro" id="IPR050194">
    <property type="entry name" value="Glycosyltransferase_grp1"/>
</dbReference>
<protein>
    <submittedName>
        <fullName evidence="3">Glycosyltransferase family 4 protein</fullName>
    </submittedName>
</protein>
<feature type="domain" description="Glycosyl transferase family 1" evidence="1">
    <location>
        <begin position="188"/>
        <end position="343"/>
    </location>
</feature>
<name>A0AA40ZVH3_9BACT</name>
<dbReference type="GO" id="GO:0016757">
    <property type="term" value="F:glycosyltransferase activity"/>
    <property type="evidence" value="ECO:0007669"/>
    <property type="project" value="InterPro"/>
</dbReference>
<dbReference type="Gene3D" id="3.40.50.2000">
    <property type="entry name" value="Glycogen Phosphorylase B"/>
    <property type="match status" value="2"/>
</dbReference>
<keyword evidence="4" id="KW-1185">Reference proteome</keyword>
<dbReference type="RefSeq" id="WP_204972317.1">
    <property type="nucleotide sequence ID" value="NZ_JAAZTS010000016.1"/>
</dbReference>
<comment type="caution">
    <text evidence="3">The sequence shown here is derived from an EMBL/GenBank/DDBJ whole genome shotgun (WGS) entry which is preliminary data.</text>
</comment>
<dbReference type="PANTHER" id="PTHR45947:SF3">
    <property type="entry name" value="SULFOQUINOVOSYL TRANSFERASE SQD2"/>
    <property type="match status" value="1"/>
</dbReference>
<dbReference type="InterPro" id="IPR028098">
    <property type="entry name" value="Glyco_trans_4-like_N"/>
</dbReference>
<accession>A0AA40ZVH3</accession>
<gene>
    <name evidence="3" type="ORF">H6D15_10640</name>
</gene>
<dbReference type="AlphaFoldDB" id="A0AA40ZVH3"/>
<dbReference type="Proteomes" id="UP000698924">
    <property type="component" value="Unassembled WGS sequence"/>
</dbReference>
<dbReference type="InterPro" id="IPR001296">
    <property type="entry name" value="Glyco_trans_1"/>
</dbReference>
<evidence type="ECO:0000313" key="3">
    <source>
        <dbReference type="EMBL" id="MBM6858050.1"/>
    </source>
</evidence>
<dbReference type="SUPFAM" id="SSF53756">
    <property type="entry name" value="UDP-Glycosyltransferase/glycogen phosphorylase"/>
    <property type="match status" value="1"/>
</dbReference>